<dbReference type="WBParaSite" id="TREG1_30280.1">
    <property type="protein sequence ID" value="TREG1_30280.1"/>
    <property type="gene ID" value="TREG1_30280"/>
</dbReference>
<dbReference type="WBParaSite" id="TREG1_30310.1">
    <property type="protein sequence ID" value="TREG1_30310.1"/>
    <property type="gene ID" value="TREG1_30310"/>
</dbReference>
<dbReference type="AlphaFoldDB" id="A0AA85JMF5"/>
<proteinExistence type="predicted"/>
<sequence>MRRLHEHDRRLQCEVSRMLSAHECQQAVLERRIEAVAAAECRLKEFLLRQENVKQERSKVPSEVNNPEGEVASLCCNDQS</sequence>
<evidence type="ECO:0000256" key="1">
    <source>
        <dbReference type="SAM" id="MobiDB-lite"/>
    </source>
</evidence>
<evidence type="ECO:0000313" key="5">
    <source>
        <dbReference type="WBParaSite" id="TREG1_30310.1"/>
    </source>
</evidence>
<accession>A0AA85JMF5</accession>
<dbReference type="Proteomes" id="UP000050795">
    <property type="component" value="Unassembled WGS sequence"/>
</dbReference>
<name>A0AA85JMF5_TRIRE</name>
<reference evidence="3 4" key="2">
    <citation type="submission" date="2023-11" db="UniProtKB">
        <authorList>
            <consortium name="WormBaseParasite"/>
        </authorList>
    </citation>
    <scope>IDENTIFICATION</scope>
</reference>
<evidence type="ECO:0000313" key="2">
    <source>
        <dbReference type="Proteomes" id="UP000050795"/>
    </source>
</evidence>
<evidence type="ECO:0000313" key="3">
    <source>
        <dbReference type="WBParaSite" id="TREG1_144290.1"/>
    </source>
</evidence>
<feature type="region of interest" description="Disordered" evidence="1">
    <location>
        <begin position="55"/>
        <end position="80"/>
    </location>
</feature>
<keyword evidence="2" id="KW-1185">Reference proteome</keyword>
<organism evidence="2 5">
    <name type="scientific">Trichobilharzia regenti</name>
    <name type="common">Nasal bird schistosome</name>
    <dbReference type="NCBI Taxonomy" id="157069"/>
    <lineage>
        <taxon>Eukaryota</taxon>
        <taxon>Metazoa</taxon>
        <taxon>Spiralia</taxon>
        <taxon>Lophotrochozoa</taxon>
        <taxon>Platyhelminthes</taxon>
        <taxon>Trematoda</taxon>
        <taxon>Digenea</taxon>
        <taxon>Strigeidida</taxon>
        <taxon>Schistosomatoidea</taxon>
        <taxon>Schistosomatidae</taxon>
        <taxon>Trichobilharzia</taxon>
    </lineage>
</organism>
<protein>
    <submittedName>
        <fullName evidence="3 4">Uncharacterized protein</fullName>
    </submittedName>
</protein>
<evidence type="ECO:0000313" key="4">
    <source>
        <dbReference type="WBParaSite" id="TREG1_30280.1"/>
    </source>
</evidence>
<reference evidence="2" key="1">
    <citation type="submission" date="2022-06" db="EMBL/GenBank/DDBJ databases">
        <authorList>
            <person name="Berger JAMES D."/>
            <person name="Berger JAMES D."/>
        </authorList>
    </citation>
    <scope>NUCLEOTIDE SEQUENCE [LARGE SCALE GENOMIC DNA]</scope>
</reference>
<dbReference type="WBParaSite" id="TREG1_144290.1">
    <property type="protein sequence ID" value="TREG1_144290.1"/>
    <property type="gene ID" value="TREG1_144290"/>
</dbReference>